<comment type="caution">
    <text evidence="3">The sequence shown here is derived from an EMBL/GenBank/DDBJ whole genome shotgun (WGS) entry which is preliminary data.</text>
</comment>
<dbReference type="AlphaFoldDB" id="A0A8J2J5Z7"/>
<dbReference type="OrthoDB" id="2499658at2759"/>
<protein>
    <recommendedName>
        <fullName evidence="2">BTB domain-containing protein</fullName>
    </recommendedName>
</protein>
<proteinExistence type="predicted"/>
<accession>A0A8J2J5Z7</accession>
<feature type="domain" description="BTB" evidence="2">
    <location>
        <begin position="81"/>
        <end position="307"/>
    </location>
</feature>
<feature type="region of interest" description="Disordered" evidence="1">
    <location>
        <begin position="184"/>
        <end position="228"/>
    </location>
</feature>
<name>A0A8J2J5Z7_9HEXA</name>
<dbReference type="Pfam" id="PF00651">
    <property type="entry name" value="BTB"/>
    <property type="match status" value="1"/>
</dbReference>
<dbReference type="SMART" id="SM00225">
    <property type="entry name" value="BTB"/>
    <property type="match status" value="1"/>
</dbReference>
<sequence length="481" mass="54878">MQERTRSQMLEDIVANLQNHAETGQIPKPYRRGSWRPIGHMRPSSPLLDSVRDQFEAGYDQLAKDFTKYFLNTEEPQLILFDVSFLVGQGKQKTKLFGVRAILGVRSRVFQEMLYGISTGFGSPQVPVAELLARAVPTLHSPQKPKSSNFLQVPDIESPRPKSVPSSPMVMRAFSRLGSLTAGWGRSGRKASQQQQLAAEDKKKWSSSQDCSQDAKEKDSSKDKPQMAVPRLSVCADAQKVDRTKLSQTEFMIIEFDPETFRLLLDYLHTGSCPLTCANIPGLICAAEHYDLPDLLQACFHHAKQFLRTEVVCGMLCSLENYYWRYTSASELVNMILAFVETRAYQLFDCSDFLSLSESMVQMVMSRNLEVAEIRKFEAMLAWARHKIRSRPTPSKIDAKIEFKCTMERLARDLKLYRISPQDLIKIVLPSKAIKNERILETLMFQANSGMYRIQDSYLEACQQRLQKQDSRFSESFDYGL</sequence>
<gene>
    <name evidence="3" type="ORF">AFUS01_LOCUS1104</name>
</gene>
<feature type="compositionally biased region" description="Polar residues" evidence="1">
    <location>
        <begin position="140"/>
        <end position="151"/>
    </location>
</feature>
<dbReference type="InterPro" id="IPR000210">
    <property type="entry name" value="BTB/POZ_dom"/>
</dbReference>
<keyword evidence="4" id="KW-1185">Reference proteome</keyword>
<dbReference type="Proteomes" id="UP000708208">
    <property type="component" value="Unassembled WGS sequence"/>
</dbReference>
<dbReference type="InterPro" id="IPR051481">
    <property type="entry name" value="BTB-POZ/Galectin-3-binding"/>
</dbReference>
<feature type="compositionally biased region" description="Basic and acidic residues" evidence="1">
    <location>
        <begin position="213"/>
        <end position="225"/>
    </location>
</feature>
<feature type="region of interest" description="Disordered" evidence="1">
    <location>
        <begin position="140"/>
        <end position="168"/>
    </location>
</feature>
<dbReference type="EMBL" id="CAJVCH010006112">
    <property type="protein sequence ID" value="CAG7659275.1"/>
    <property type="molecule type" value="Genomic_DNA"/>
</dbReference>
<evidence type="ECO:0000259" key="2">
    <source>
        <dbReference type="SMART" id="SM00225"/>
    </source>
</evidence>
<reference evidence="3" key="1">
    <citation type="submission" date="2021-06" db="EMBL/GenBank/DDBJ databases">
        <authorList>
            <person name="Hodson N. C."/>
            <person name="Mongue J. A."/>
            <person name="Jaron S. K."/>
        </authorList>
    </citation>
    <scope>NUCLEOTIDE SEQUENCE</scope>
</reference>
<evidence type="ECO:0000313" key="3">
    <source>
        <dbReference type="EMBL" id="CAG7659275.1"/>
    </source>
</evidence>
<dbReference type="PANTHER" id="PTHR24410">
    <property type="entry name" value="HL07962P-RELATED"/>
    <property type="match status" value="1"/>
</dbReference>
<dbReference type="PANTHER" id="PTHR24410:SF46">
    <property type="entry name" value="SERINE-ENRICHED PROTEIN"/>
    <property type="match status" value="1"/>
</dbReference>
<organism evidence="3 4">
    <name type="scientific">Allacma fusca</name>
    <dbReference type="NCBI Taxonomy" id="39272"/>
    <lineage>
        <taxon>Eukaryota</taxon>
        <taxon>Metazoa</taxon>
        <taxon>Ecdysozoa</taxon>
        <taxon>Arthropoda</taxon>
        <taxon>Hexapoda</taxon>
        <taxon>Collembola</taxon>
        <taxon>Symphypleona</taxon>
        <taxon>Sminthuridae</taxon>
        <taxon>Allacma</taxon>
    </lineage>
</organism>
<evidence type="ECO:0000313" key="4">
    <source>
        <dbReference type="Proteomes" id="UP000708208"/>
    </source>
</evidence>
<evidence type="ECO:0000256" key="1">
    <source>
        <dbReference type="SAM" id="MobiDB-lite"/>
    </source>
</evidence>